<dbReference type="EMBL" id="FOSL01000012">
    <property type="protein sequence ID" value="SFK77025.1"/>
    <property type="molecule type" value="Genomic_DNA"/>
</dbReference>
<proteinExistence type="predicted"/>
<sequence length="77" mass="8968">MRPEAMKRRTDTLDYLQQMLGELRTMAEAGRYDMLAYLIEMAYIEASDIIRGQRPSRIQGEQGDRTARVPLKPPRKI</sequence>
<protein>
    <submittedName>
        <fullName evidence="2">Uncharacterized protein</fullName>
    </submittedName>
</protein>
<name>A0A1I4C7W6_9HYPH</name>
<keyword evidence="3" id="KW-1185">Reference proteome</keyword>
<reference evidence="2 3" key="1">
    <citation type="submission" date="2016-10" db="EMBL/GenBank/DDBJ databases">
        <authorList>
            <person name="Varghese N."/>
            <person name="Submissions S."/>
        </authorList>
    </citation>
    <scope>NUCLEOTIDE SEQUENCE [LARGE SCALE GENOMIC DNA]</scope>
    <source>
        <strain evidence="2 3">DSM 21822</strain>
    </source>
</reference>
<evidence type="ECO:0000256" key="1">
    <source>
        <dbReference type="SAM" id="MobiDB-lite"/>
    </source>
</evidence>
<feature type="region of interest" description="Disordered" evidence="1">
    <location>
        <begin position="53"/>
        <end position="77"/>
    </location>
</feature>
<gene>
    <name evidence="2" type="ORF">SAMN04488498_11265</name>
</gene>
<dbReference type="AlphaFoldDB" id="A0A1I4C7W6"/>
<organism evidence="2 3">
    <name type="scientific">Neomesorhizobium albiziae</name>
    <dbReference type="NCBI Taxonomy" id="335020"/>
    <lineage>
        <taxon>Bacteria</taxon>
        <taxon>Pseudomonadati</taxon>
        <taxon>Pseudomonadota</taxon>
        <taxon>Alphaproteobacteria</taxon>
        <taxon>Hyphomicrobiales</taxon>
        <taxon>Phyllobacteriaceae</taxon>
        <taxon>Neomesorhizobium</taxon>
    </lineage>
</organism>
<dbReference type="OrthoDB" id="7916800at2"/>
<evidence type="ECO:0000313" key="3">
    <source>
        <dbReference type="Proteomes" id="UP000323300"/>
    </source>
</evidence>
<dbReference type="RefSeq" id="WP_149761807.1">
    <property type="nucleotide sequence ID" value="NZ_BSPE01000004.1"/>
</dbReference>
<dbReference type="Proteomes" id="UP000323300">
    <property type="component" value="Unassembled WGS sequence"/>
</dbReference>
<evidence type="ECO:0000313" key="2">
    <source>
        <dbReference type="EMBL" id="SFK77025.1"/>
    </source>
</evidence>
<accession>A0A1I4C7W6</accession>